<keyword evidence="1 7" id="KW-0436">Ligase</keyword>
<dbReference type="EC" id="6.3.1.19" evidence="7 8"/>
<feature type="binding site" evidence="7">
    <location>
        <position position="420"/>
    </location>
    <ligand>
        <name>ATP</name>
        <dbReference type="ChEBI" id="CHEBI:30616"/>
    </ligand>
</feature>
<comment type="similarity">
    <text evidence="7">Belongs to the Pup ligase/Pup deamidase family. Pup-conjugating enzyme subfamily.</text>
</comment>
<gene>
    <name evidence="7 9" type="primary">pafA</name>
    <name evidence="9" type="ORF">R2D22_29910</name>
</gene>
<keyword evidence="3 7" id="KW-0547">Nucleotide-binding</keyword>
<proteinExistence type="inferred from homology"/>
<accession>A0ABZ0M118</accession>
<evidence type="ECO:0000313" key="10">
    <source>
        <dbReference type="Proteomes" id="UP001301731"/>
    </source>
</evidence>
<comment type="function">
    <text evidence="7">Catalyzes the covalent attachment of the prokaryotic ubiquitin-like protein modifier Pup to the proteasomal substrate proteins, thereby targeting them for proteasomal degradation. This tagging system is termed pupylation. The ligation reaction involves the side-chain carboxylate of the C-terminal glutamate of Pup and the side-chain amino group of a substrate lysine.</text>
</comment>
<dbReference type="PIRSF" id="PIRSF018077">
    <property type="entry name" value="UCP018077"/>
    <property type="match status" value="1"/>
</dbReference>
<comment type="pathway">
    <text evidence="7">Protein modification; protein pupylation.</text>
</comment>
<dbReference type="InterPro" id="IPR004347">
    <property type="entry name" value="Pup_ligase/deamidase"/>
</dbReference>
<feature type="binding site" evidence="7">
    <location>
        <position position="9"/>
    </location>
    <ligand>
        <name>Mg(2+)</name>
        <dbReference type="ChEBI" id="CHEBI:18420"/>
    </ligand>
</feature>
<evidence type="ECO:0000256" key="1">
    <source>
        <dbReference type="ARBA" id="ARBA00022598"/>
    </source>
</evidence>
<dbReference type="HAMAP" id="MF_02111">
    <property type="entry name" value="Pup_ligase"/>
    <property type="match status" value="1"/>
</dbReference>
<keyword evidence="4 7" id="KW-0833">Ubl conjugation pathway</keyword>
<keyword evidence="6 7" id="KW-0460">Magnesium</keyword>
<reference evidence="9 10" key="1">
    <citation type="submission" date="2023-10" db="EMBL/GenBank/DDBJ databases">
        <title>The genome sequence of Streptomyces sp. HUAS YS2.</title>
        <authorList>
            <person name="Mo P."/>
        </authorList>
    </citation>
    <scope>NUCLEOTIDE SEQUENCE [LARGE SCALE GENOMIC DNA]</scope>
    <source>
        <strain evidence="9 10">HUAS YS2</strain>
    </source>
</reference>
<dbReference type="PANTHER" id="PTHR42307:SF3">
    <property type="entry name" value="PUP--PROTEIN LIGASE"/>
    <property type="match status" value="1"/>
</dbReference>
<protein>
    <recommendedName>
        <fullName evidence="7 8">Pup--protein ligase</fullName>
        <ecNumber evidence="7 8">6.3.1.19</ecNumber>
    </recommendedName>
    <alternativeName>
        <fullName evidence="7">Proteasome accessory factor A</fullName>
    </alternativeName>
    <alternativeName>
        <fullName evidence="7">Pup-conjugating enzyme</fullName>
    </alternativeName>
</protein>
<comment type="pathway">
    <text evidence="7">Protein degradation; proteasomal Pup-dependent pathway.</text>
</comment>
<evidence type="ECO:0000256" key="6">
    <source>
        <dbReference type="ARBA" id="ARBA00022842"/>
    </source>
</evidence>
<feature type="binding site" evidence="7">
    <location>
        <position position="63"/>
    </location>
    <ligand>
        <name>Mg(2+)</name>
        <dbReference type="ChEBI" id="CHEBI:18420"/>
    </ligand>
</feature>
<feature type="active site" description="Proton acceptor" evidence="7">
    <location>
        <position position="57"/>
    </location>
</feature>
<comment type="miscellaneous">
    <text evidence="7">The reaction mechanism probably proceeds via the activation of Pup by phosphorylation of its C-terminal glutamate, which is then subject to nucleophilic attack by the substrate lysine, resulting in an isopeptide bond and the release of phosphate as a good leaving group.</text>
</comment>
<dbReference type="RefSeq" id="WP_137990376.1">
    <property type="nucleotide sequence ID" value="NZ_CP137573.1"/>
</dbReference>
<organism evidence="9 10">
    <name type="scientific">Streptomyces solicathayae</name>
    <dbReference type="NCBI Taxonomy" id="3081768"/>
    <lineage>
        <taxon>Bacteria</taxon>
        <taxon>Bacillati</taxon>
        <taxon>Actinomycetota</taxon>
        <taxon>Actinomycetes</taxon>
        <taxon>Kitasatosporales</taxon>
        <taxon>Streptomycetaceae</taxon>
        <taxon>Streptomyces</taxon>
    </lineage>
</organism>
<dbReference type="EMBL" id="CP137573">
    <property type="protein sequence ID" value="WOX25366.1"/>
    <property type="molecule type" value="Genomic_DNA"/>
</dbReference>
<keyword evidence="10" id="KW-1185">Reference proteome</keyword>
<feature type="binding site" evidence="7">
    <location>
        <position position="55"/>
    </location>
    <ligand>
        <name>Mg(2+)</name>
        <dbReference type="ChEBI" id="CHEBI:18420"/>
    </ligand>
</feature>
<sequence>MDRRIFGLENEYGVTCTFRGQRRLSPDEVARYLFRRVVSWGRSSNVFLRNGARLYLDVGSHPEYATPECDNVTELVTHDKAGERILEGLLVDAERRLHEEGIAGDVYLFKNNTDSAGNSYGCHENYLVARHGEFSRLADILIPFLVTRQLICGAGKVLQTPRGAVYCVSQRAEHIWEGVSSATTRSRPIINTRDEPHADAERYRRLHVIVGDSNMSETTMLLKVGATDLVLRMIEAGTVMRDLTLENPIRAIREVSHDITGQRKVRLASGREASALEVQREYYEKAADFVDRRGIRTGTVAQVLELWGRTLDAIEAEDLDRIGTEIDWVMKYKLIERYRAKNNMTMSHPRVAQIDLAYHDIHRRRGLYYLLERKGQAARICNDLKIFEGKSVPPQTTRARLRGDFIRRAQEQRRDFTVDWVHLKLNDQAQRTVLCKDPFRSVDDRVEKLIAGM</sequence>
<feature type="binding site" evidence="7">
    <location>
        <position position="53"/>
    </location>
    <ligand>
        <name>ATP</name>
        <dbReference type="ChEBI" id="CHEBI:30616"/>
    </ligand>
</feature>
<evidence type="ECO:0000256" key="2">
    <source>
        <dbReference type="ARBA" id="ARBA00022723"/>
    </source>
</evidence>
<dbReference type="PANTHER" id="PTHR42307">
    <property type="entry name" value="PUP DEAMIDASE/DEPUPYLASE"/>
    <property type="match status" value="1"/>
</dbReference>
<dbReference type="GO" id="GO:0016874">
    <property type="term" value="F:ligase activity"/>
    <property type="evidence" value="ECO:0007669"/>
    <property type="project" value="UniProtKB-KW"/>
</dbReference>
<dbReference type="Proteomes" id="UP001301731">
    <property type="component" value="Chromosome"/>
</dbReference>
<name>A0ABZ0M118_9ACTN</name>
<evidence type="ECO:0000256" key="5">
    <source>
        <dbReference type="ARBA" id="ARBA00022840"/>
    </source>
</evidence>
<evidence type="ECO:0000256" key="4">
    <source>
        <dbReference type="ARBA" id="ARBA00022786"/>
    </source>
</evidence>
<dbReference type="Pfam" id="PF03136">
    <property type="entry name" value="Pup_ligase"/>
    <property type="match status" value="1"/>
</dbReference>
<dbReference type="InterPro" id="IPR022279">
    <property type="entry name" value="Pup_ligase"/>
</dbReference>
<feature type="binding site" evidence="7">
    <location>
        <position position="66"/>
    </location>
    <ligand>
        <name>ATP</name>
        <dbReference type="ChEBI" id="CHEBI:30616"/>
    </ligand>
</feature>
<evidence type="ECO:0000256" key="7">
    <source>
        <dbReference type="HAMAP-Rule" id="MF_02111"/>
    </source>
</evidence>
<keyword evidence="5 7" id="KW-0067">ATP-binding</keyword>
<keyword evidence="2 7" id="KW-0479">Metal-binding</keyword>
<comment type="catalytic activity">
    <reaction evidence="7">
        <text>ATP + [prokaryotic ubiquitin-like protein]-L-glutamate + [protein]-L-lysine = ADP + phosphate + N(6)-([prokaryotic ubiquitin-like protein]-gamma-L-glutamyl)-[protein]-L-lysine.</text>
        <dbReference type="EC" id="6.3.1.19"/>
    </reaction>
</comment>
<dbReference type="NCBIfam" id="TIGR03686">
    <property type="entry name" value="pupylate_PafA"/>
    <property type="match status" value="1"/>
</dbReference>
<evidence type="ECO:0000256" key="3">
    <source>
        <dbReference type="ARBA" id="ARBA00022741"/>
    </source>
</evidence>
<evidence type="ECO:0000256" key="8">
    <source>
        <dbReference type="NCBIfam" id="TIGR03686"/>
    </source>
</evidence>
<evidence type="ECO:0000313" key="9">
    <source>
        <dbReference type="EMBL" id="WOX25366.1"/>
    </source>
</evidence>